<feature type="region of interest" description="Disordered" evidence="1">
    <location>
        <begin position="181"/>
        <end position="327"/>
    </location>
</feature>
<dbReference type="AlphaFoldDB" id="A0A9W8JVE9"/>
<sequence>MDIPQYLEENESDPGLEITEQKTNPNYHPYWYAQVLDIFHACVMQVGPNSACLQLRKVEFLFVRWYGCNTERRTGWAAKRLHWVGFMDSDVFGFLDPAQVIRAVHLIPAFAFHKTSDLLGLSKIARGHSENAEDFVYFYGAMFVDRDMFMRFRGGGVGHTSTREATDHLKQDRDCLDLQQESQTEENSQQESQTNTNLQQESQTNENLQPESQTGENMAVDEPEHTSSPDGAGRGGEGTEESRDDEEDDKEKEDEEDEEDDDSDDEDDSDSDDKDDSDSDEDDDDKDDEDDGEDVEEGNAEATAEVDEEEEVDGEEDEVSQLGFADL</sequence>
<dbReference type="EMBL" id="JANKHO010003558">
    <property type="protein sequence ID" value="KAJ3482617.1"/>
    <property type="molecule type" value="Genomic_DNA"/>
</dbReference>
<dbReference type="Proteomes" id="UP001148786">
    <property type="component" value="Unassembled WGS sequence"/>
</dbReference>
<feature type="compositionally biased region" description="Acidic residues" evidence="1">
    <location>
        <begin position="238"/>
        <end position="319"/>
    </location>
</feature>
<proteinExistence type="predicted"/>
<reference evidence="2" key="1">
    <citation type="submission" date="2022-07" db="EMBL/GenBank/DDBJ databases">
        <title>Genome Sequence of Agrocybe chaxingu.</title>
        <authorList>
            <person name="Buettner E."/>
        </authorList>
    </citation>
    <scope>NUCLEOTIDE SEQUENCE</scope>
    <source>
        <strain evidence="2">MP-N11</strain>
    </source>
</reference>
<feature type="compositionally biased region" description="Polar residues" evidence="1">
    <location>
        <begin position="202"/>
        <end position="216"/>
    </location>
</feature>
<comment type="caution">
    <text evidence="2">The sequence shown here is derived from an EMBL/GenBank/DDBJ whole genome shotgun (WGS) entry which is preliminary data.</text>
</comment>
<gene>
    <name evidence="2" type="ORF">NLJ89_g12128</name>
</gene>
<dbReference type="OrthoDB" id="3183767at2759"/>
<evidence type="ECO:0000256" key="1">
    <source>
        <dbReference type="SAM" id="MobiDB-lite"/>
    </source>
</evidence>
<name>A0A9W8JVE9_9AGAR</name>
<protein>
    <submittedName>
        <fullName evidence="2">Uncharacterized protein</fullName>
    </submittedName>
</protein>
<evidence type="ECO:0000313" key="3">
    <source>
        <dbReference type="Proteomes" id="UP001148786"/>
    </source>
</evidence>
<accession>A0A9W8JVE9</accession>
<feature type="compositionally biased region" description="Low complexity" evidence="1">
    <location>
        <begin position="181"/>
        <end position="201"/>
    </location>
</feature>
<evidence type="ECO:0000313" key="2">
    <source>
        <dbReference type="EMBL" id="KAJ3482617.1"/>
    </source>
</evidence>
<organism evidence="2 3">
    <name type="scientific">Agrocybe chaxingu</name>
    <dbReference type="NCBI Taxonomy" id="84603"/>
    <lineage>
        <taxon>Eukaryota</taxon>
        <taxon>Fungi</taxon>
        <taxon>Dikarya</taxon>
        <taxon>Basidiomycota</taxon>
        <taxon>Agaricomycotina</taxon>
        <taxon>Agaricomycetes</taxon>
        <taxon>Agaricomycetidae</taxon>
        <taxon>Agaricales</taxon>
        <taxon>Agaricineae</taxon>
        <taxon>Strophariaceae</taxon>
        <taxon>Agrocybe</taxon>
    </lineage>
</organism>
<keyword evidence="3" id="KW-1185">Reference proteome</keyword>